<dbReference type="AlphaFoldDB" id="D4ZL17"/>
<dbReference type="HOGENOM" id="CLU_3276606_0_0_6"/>
<evidence type="ECO:0000313" key="3">
    <source>
        <dbReference type="Proteomes" id="UP000002350"/>
    </source>
</evidence>
<dbReference type="KEGG" id="svo:SVI_2395"/>
<dbReference type="Proteomes" id="UP000002350">
    <property type="component" value="Chromosome"/>
</dbReference>
<keyword evidence="3" id="KW-1185">Reference proteome</keyword>
<organism evidence="2 3">
    <name type="scientific">Shewanella violacea (strain JCM 10179 / CIP 106290 / LMG 19151 / DSS12)</name>
    <dbReference type="NCBI Taxonomy" id="637905"/>
    <lineage>
        <taxon>Bacteria</taxon>
        <taxon>Pseudomonadati</taxon>
        <taxon>Pseudomonadota</taxon>
        <taxon>Gammaproteobacteria</taxon>
        <taxon>Alteromonadales</taxon>
        <taxon>Shewanellaceae</taxon>
        <taxon>Shewanella</taxon>
    </lineage>
</organism>
<name>D4ZL17_SHEVD</name>
<dbReference type="EMBL" id="AP011177">
    <property type="protein sequence ID" value="BAJ02366.1"/>
    <property type="molecule type" value="Genomic_DNA"/>
</dbReference>
<sequence length="41" mass="4718">MINILMAHFDGEIDQNERYRSLTRNKPEGSLTNSEISPKVI</sequence>
<gene>
    <name evidence="2" type="ordered locus">SVI_2395</name>
</gene>
<proteinExistence type="predicted"/>
<accession>D4ZL17</accession>
<evidence type="ECO:0000313" key="2">
    <source>
        <dbReference type="EMBL" id="BAJ02366.1"/>
    </source>
</evidence>
<feature type="region of interest" description="Disordered" evidence="1">
    <location>
        <begin position="20"/>
        <end position="41"/>
    </location>
</feature>
<feature type="compositionally biased region" description="Polar residues" evidence="1">
    <location>
        <begin position="30"/>
        <end position="41"/>
    </location>
</feature>
<protein>
    <submittedName>
        <fullName evidence="2">Uncharacterized protein</fullName>
    </submittedName>
</protein>
<reference evidence="3" key="1">
    <citation type="journal article" date="2010" name="Mol. Biosyst.">
        <title>Complete genome sequence and comparative analysis of Shewanella violacea, a psychrophilic and piezophilic bacterium from deep sea floor sediments.</title>
        <authorList>
            <person name="Aono E."/>
            <person name="Baba T."/>
            <person name="Ara T."/>
            <person name="Nishi T."/>
            <person name="Nakamichi T."/>
            <person name="Inamoto E."/>
            <person name="Toyonaga H."/>
            <person name="Hasegawa M."/>
            <person name="Takai Y."/>
            <person name="Okumura Y."/>
            <person name="Baba M."/>
            <person name="Tomita M."/>
            <person name="Kato C."/>
            <person name="Oshima T."/>
            <person name="Nakasone K."/>
            <person name="Mori H."/>
        </authorList>
    </citation>
    <scope>NUCLEOTIDE SEQUENCE [LARGE SCALE GENOMIC DNA]</scope>
    <source>
        <strain evidence="3">JCM 10179 / CIP 106290 / LMG 19151 / DSS12</strain>
    </source>
</reference>
<dbReference type="STRING" id="637905.SVI_2395"/>
<evidence type="ECO:0000256" key="1">
    <source>
        <dbReference type="SAM" id="MobiDB-lite"/>
    </source>
</evidence>